<dbReference type="OrthoDB" id="9793345at2"/>
<evidence type="ECO:0000256" key="1">
    <source>
        <dbReference type="ARBA" id="ARBA00006484"/>
    </source>
</evidence>
<evidence type="ECO:0000313" key="5">
    <source>
        <dbReference type="Proteomes" id="UP000187608"/>
    </source>
</evidence>
<keyword evidence="5" id="KW-1185">Reference proteome</keyword>
<dbReference type="EMBL" id="FTOC01000001">
    <property type="protein sequence ID" value="SIS37003.1"/>
    <property type="molecule type" value="Genomic_DNA"/>
</dbReference>
<comment type="similarity">
    <text evidence="1 3">Belongs to the short-chain dehydrogenases/reductases (SDR) family.</text>
</comment>
<dbReference type="SUPFAM" id="SSF51735">
    <property type="entry name" value="NAD(P)-binding Rossmann-fold domains"/>
    <property type="match status" value="1"/>
</dbReference>
<dbReference type="InterPro" id="IPR036291">
    <property type="entry name" value="NAD(P)-bd_dom_sf"/>
</dbReference>
<evidence type="ECO:0000256" key="3">
    <source>
        <dbReference type="RuleBase" id="RU000363"/>
    </source>
</evidence>
<dbReference type="Proteomes" id="UP000187608">
    <property type="component" value="Unassembled WGS sequence"/>
</dbReference>
<dbReference type="PANTHER" id="PTHR44196">
    <property type="entry name" value="DEHYDROGENASE/REDUCTASE SDR FAMILY MEMBER 7B"/>
    <property type="match status" value="1"/>
</dbReference>
<dbReference type="PRINTS" id="PR00081">
    <property type="entry name" value="GDHRDH"/>
</dbReference>
<dbReference type="PROSITE" id="PS00061">
    <property type="entry name" value="ADH_SHORT"/>
    <property type="match status" value="1"/>
</dbReference>
<evidence type="ECO:0000313" key="4">
    <source>
        <dbReference type="EMBL" id="SIS37003.1"/>
    </source>
</evidence>
<name>A0A1N7IIT0_9BACI</name>
<dbReference type="RefSeq" id="WP_076556458.1">
    <property type="nucleotide sequence ID" value="NZ_FTOC01000001.1"/>
</dbReference>
<accession>A0A1N7IIT0</accession>
<reference evidence="5" key="1">
    <citation type="submission" date="2017-01" db="EMBL/GenBank/DDBJ databases">
        <authorList>
            <person name="Varghese N."/>
            <person name="Submissions S."/>
        </authorList>
    </citation>
    <scope>NUCLEOTIDE SEQUENCE [LARGE SCALE GENOMIC DNA]</scope>
    <source>
        <strain evidence="5">DSM 23127</strain>
    </source>
</reference>
<protein>
    <recommendedName>
        <fullName evidence="6">Short-chain dehydrogenase</fullName>
    </recommendedName>
</protein>
<keyword evidence="2" id="KW-0560">Oxidoreductase</keyword>
<dbReference type="Gene3D" id="3.40.50.720">
    <property type="entry name" value="NAD(P)-binding Rossmann-like Domain"/>
    <property type="match status" value="1"/>
</dbReference>
<dbReference type="PANTHER" id="PTHR44196:SF1">
    <property type="entry name" value="DEHYDROGENASE_REDUCTASE SDR FAMILY MEMBER 7B"/>
    <property type="match status" value="1"/>
</dbReference>
<evidence type="ECO:0000256" key="2">
    <source>
        <dbReference type="ARBA" id="ARBA00023002"/>
    </source>
</evidence>
<dbReference type="InterPro" id="IPR020904">
    <property type="entry name" value="Sc_DH/Rdtase_CS"/>
</dbReference>
<dbReference type="Pfam" id="PF00106">
    <property type="entry name" value="adh_short"/>
    <property type="match status" value="1"/>
</dbReference>
<dbReference type="STRING" id="570947.SAMN05421687_101185"/>
<dbReference type="GO" id="GO:0016020">
    <property type="term" value="C:membrane"/>
    <property type="evidence" value="ECO:0007669"/>
    <property type="project" value="TreeGrafter"/>
</dbReference>
<sequence length="262" mass="29138">MLTNDLKNRKILVTGASKGIGMFTALHLARAGAVPILVARNEERLRIIQQYIEEAFGIQVIVYPADLSSGKERENLISYVLENHNDLSGLVNNAGFGSFEYLTDASWTMTDRMIQLNVTALIHLTKELLSTLETNKGHIVNVASQSGKISTPKAAVYTATKHAVVGFTNSLRMEVDQATVTGVNLGPVATEFFKQADPSGNYQLSVEKFMLDPNEIAHKIVQSFSVNRREINAPQWMEVASKMYQLNPVVMEKMFRSQFSKK</sequence>
<dbReference type="AlphaFoldDB" id="A0A1N7IIT0"/>
<proteinExistence type="inferred from homology"/>
<dbReference type="PRINTS" id="PR00080">
    <property type="entry name" value="SDRFAMILY"/>
</dbReference>
<organism evidence="4 5">
    <name type="scientific">Salimicrobium flavidum</name>
    <dbReference type="NCBI Taxonomy" id="570947"/>
    <lineage>
        <taxon>Bacteria</taxon>
        <taxon>Bacillati</taxon>
        <taxon>Bacillota</taxon>
        <taxon>Bacilli</taxon>
        <taxon>Bacillales</taxon>
        <taxon>Bacillaceae</taxon>
        <taxon>Salimicrobium</taxon>
    </lineage>
</organism>
<gene>
    <name evidence="4" type="ORF">SAMN05421687_101185</name>
</gene>
<dbReference type="GO" id="GO:0016491">
    <property type="term" value="F:oxidoreductase activity"/>
    <property type="evidence" value="ECO:0007669"/>
    <property type="project" value="UniProtKB-KW"/>
</dbReference>
<evidence type="ECO:0008006" key="6">
    <source>
        <dbReference type="Google" id="ProtNLM"/>
    </source>
</evidence>
<dbReference type="InterPro" id="IPR002347">
    <property type="entry name" value="SDR_fam"/>
</dbReference>